<protein>
    <recommendedName>
        <fullName evidence="3">F-box domain-containing protein</fullName>
    </recommendedName>
</protein>
<organism evidence="1 2">
    <name type="scientific">Rhizoctonia solani</name>
    <dbReference type="NCBI Taxonomy" id="456999"/>
    <lineage>
        <taxon>Eukaryota</taxon>
        <taxon>Fungi</taxon>
        <taxon>Dikarya</taxon>
        <taxon>Basidiomycota</taxon>
        <taxon>Agaricomycotina</taxon>
        <taxon>Agaricomycetes</taxon>
        <taxon>Cantharellales</taxon>
        <taxon>Ceratobasidiaceae</taxon>
        <taxon>Rhizoctonia</taxon>
    </lineage>
</organism>
<comment type="caution">
    <text evidence="1">The sequence shown here is derived from an EMBL/GenBank/DDBJ whole genome shotgun (WGS) entry which is preliminary data.</text>
</comment>
<dbReference type="Proteomes" id="UP000663827">
    <property type="component" value="Unassembled WGS sequence"/>
</dbReference>
<feature type="non-terminal residue" evidence="1">
    <location>
        <position position="1"/>
    </location>
</feature>
<dbReference type="InterPro" id="IPR032675">
    <property type="entry name" value="LRR_dom_sf"/>
</dbReference>
<proteinExistence type="predicted"/>
<evidence type="ECO:0008006" key="3">
    <source>
        <dbReference type="Google" id="ProtNLM"/>
    </source>
</evidence>
<dbReference type="AlphaFoldDB" id="A0A8H3DWL3"/>
<reference evidence="1" key="1">
    <citation type="submission" date="2021-01" db="EMBL/GenBank/DDBJ databases">
        <authorList>
            <person name="Kaushik A."/>
        </authorList>
    </citation>
    <scope>NUCLEOTIDE SEQUENCE</scope>
    <source>
        <strain evidence="1">AG5</strain>
    </source>
</reference>
<evidence type="ECO:0000313" key="2">
    <source>
        <dbReference type="Proteomes" id="UP000663827"/>
    </source>
</evidence>
<dbReference type="SUPFAM" id="SSF52047">
    <property type="entry name" value="RNI-like"/>
    <property type="match status" value="1"/>
</dbReference>
<dbReference type="Gene3D" id="3.80.10.10">
    <property type="entry name" value="Ribonuclease Inhibitor"/>
    <property type="match status" value="1"/>
</dbReference>
<dbReference type="EMBL" id="CAJNJQ010000561">
    <property type="protein sequence ID" value="CAE7085904.1"/>
    <property type="molecule type" value="Genomic_DNA"/>
</dbReference>
<gene>
    <name evidence="1" type="ORF">RDB_LOCUS27991</name>
</gene>
<evidence type="ECO:0000313" key="1">
    <source>
        <dbReference type="EMBL" id="CAE7085904.1"/>
    </source>
</evidence>
<name>A0A8H3DWL3_9AGAM</name>
<sequence length="625" mass="70963">VFEDTHICIPSLIADPQNYRALQMEVVASDSDEIRCSHLRYQISPEAWPSQNPELVWSYYRSMFKSLAQSSSPSIREWEDAGASLAATLENYLNLCYILPTRSLQEGTRPKDLATRIDYALETFQSTIDQNLALARSTLSRSRNQIMSPICCFPEEVLIEIFSSVIYTPPDPFEPTPMEESLIKMYRSLHSLLGVCTVWRNIALHHKPFWSTVPIIDLSPSLLAPTFTQATEISLERSGNLDLHLAVIKSEEWHASGRSISPVFDHVSRFRTANLTAKTQSAVRLILEPFLKLGIRKLSDLSIRLQQRAELSNTIPPDYDYISSPAFDPYHNHLNIVLNELSVLRLYGTLVHFDNLAFSCKLVKLHIQEITLGWDVEIAKLMQALSSATQLRDLRIISVTTFPDHGAISNISLPNLQHLLVQDLYNNTMRQILESISTRSHELTVHLTHKCLMMQDVGQPVPEDTDADDLHDMLSQVSVHTLLIDGGDGWLDWAGLESIMRRMPNLKTLKLYYWDFDEESSKALKRPRSHPNQPAISLPALENIHISWGRIWSEEGFKNMVASYSDSLRRMVLGAASSNSPGGSLNSLEGDEDLVSWLKANVPEFELTDNLFNPLEFQLPEWELW</sequence>
<accession>A0A8H3DWL3</accession>